<dbReference type="PANTHER" id="PTHR47506:SF1">
    <property type="entry name" value="HTH-TYPE TRANSCRIPTIONAL REGULATOR YJDC"/>
    <property type="match status" value="1"/>
</dbReference>
<dbReference type="EMBL" id="BKCN01000010">
    <property type="protein sequence ID" value="GER04436.1"/>
    <property type="molecule type" value="Genomic_DNA"/>
</dbReference>
<dbReference type="GO" id="GO:0003677">
    <property type="term" value="F:DNA binding"/>
    <property type="evidence" value="ECO:0007669"/>
    <property type="project" value="UniProtKB-UniRule"/>
</dbReference>
<reference evidence="6 7" key="1">
    <citation type="submission" date="2019-09" db="EMBL/GenBank/DDBJ databases">
        <title>NBRP : Genome information of microbial organism related human and environment.</title>
        <authorList>
            <person name="Hattori M."/>
            <person name="Oshima K."/>
            <person name="Inaba H."/>
            <person name="Suda W."/>
            <person name="Sakamoto M."/>
            <person name="Iino T."/>
            <person name="Kitahara M."/>
            <person name="Oshida Y."/>
            <person name="Iida T."/>
            <person name="Kudo T."/>
            <person name="Itoh T."/>
            <person name="Ohkuma M."/>
        </authorList>
    </citation>
    <scope>NUCLEOTIDE SEQUENCE [LARGE SCALE GENOMIC DNA]</scope>
    <source>
        <strain evidence="6 7">Q-1</strain>
    </source>
</reference>
<dbReference type="InterPro" id="IPR054156">
    <property type="entry name" value="YxaF_TetR_C"/>
</dbReference>
<evidence type="ECO:0000256" key="3">
    <source>
        <dbReference type="ARBA" id="ARBA00023163"/>
    </source>
</evidence>
<evidence type="ECO:0000256" key="2">
    <source>
        <dbReference type="ARBA" id="ARBA00023125"/>
    </source>
</evidence>
<feature type="domain" description="HTH tetR-type" evidence="5">
    <location>
        <begin position="5"/>
        <end position="65"/>
    </location>
</feature>
<feature type="DNA-binding region" description="H-T-H motif" evidence="4">
    <location>
        <begin position="28"/>
        <end position="47"/>
    </location>
</feature>
<evidence type="ECO:0000313" key="6">
    <source>
        <dbReference type="EMBL" id="GER04436.1"/>
    </source>
</evidence>
<keyword evidence="1" id="KW-0805">Transcription regulation</keyword>
<protein>
    <submittedName>
        <fullName evidence="6">TetR family transcriptional regulator</fullName>
    </submittedName>
</protein>
<dbReference type="Pfam" id="PF00440">
    <property type="entry name" value="TetR_N"/>
    <property type="match status" value="1"/>
</dbReference>
<keyword evidence="3" id="KW-0804">Transcription</keyword>
<dbReference type="SUPFAM" id="SSF48498">
    <property type="entry name" value="Tetracyclin repressor-like, C-terminal domain"/>
    <property type="match status" value="1"/>
</dbReference>
<keyword evidence="2 4" id="KW-0238">DNA-binding</keyword>
<evidence type="ECO:0000313" key="7">
    <source>
        <dbReference type="Proteomes" id="UP000324996"/>
    </source>
</evidence>
<gene>
    <name evidence="6" type="ORF">JCM17846_21180</name>
</gene>
<name>A0A5A7NBU3_9PROT</name>
<dbReference type="InterPro" id="IPR001647">
    <property type="entry name" value="HTH_TetR"/>
</dbReference>
<evidence type="ECO:0000256" key="1">
    <source>
        <dbReference type="ARBA" id="ARBA00023015"/>
    </source>
</evidence>
<comment type="caution">
    <text evidence="6">The sequence shown here is derived from an EMBL/GenBank/DDBJ whole genome shotgun (WGS) entry which is preliminary data.</text>
</comment>
<dbReference type="AlphaFoldDB" id="A0A5A7NBU3"/>
<dbReference type="InterPro" id="IPR036271">
    <property type="entry name" value="Tet_transcr_reg_TetR-rel_C_sf"/>
</dbReference>
<proteinExistence type="predicted"/>
<evidence type="ECO:0000256" key="4">
    <source>
        <dbReference type="PROSITE-ProRule" id="PRU00335"/>
    </source>
</evidence>
<dbReference type="Pfam" id="PF21993">
    <property type="entry name" value="TetR_C_13_2"/>
    <property type="match status" value="1"/>
</dbReference>
<dbReference type="PROSITE" id="PS50977">
    <property type="entry name" value="HTH_TETR_2"/>
    <property type="match status" value="1"/>
</dbReference>
<dbReference type="PANTHER" id="PTHR47506">
    <property type="entry name" value="TRANSCRIPTIONAL REGULATORY PROTEIN"/>
    <property type="match status" value="1"/>
</dbReference>
<keyword evidence="7" id="KW-1185">Reference proteome</keyword>
<dbReference type="Proteomes" id="UP000324996">
    <property type="component" value="Unassembled WGS sequence"/>
</dbReference>
<accession>A0A5A7NBU3</accession>
<dbReference type="RefSeq" id="WP_042085724.1">
    <property type="nucleotide sequence ID" value="NZ_BKCN01000010.1"/>
</dbReference>
<evidence type="ECO:0000259" key="5">
    <source>
        <dbReference type="PROSITE" id="PS50977"/>
    </source>
</evidence>
<dbReference type="Gene3D" id="1.10.357.10">
    <property type="entry name" value="Tetracycline Repressor, domain 2"/>
    <property type="match status" value="1"/>
</dbReference>
<organism evidence="6 7">
    <name type="scientific">Iodidimonas nitroreducens</name>
    <dbReference type="NCBI Taxonomy" id="1236968"/>
    <lineage>
        <taxon>Bacteria</taxon>
        <taxon>Pseudomonadati</taxon>
        <taxon>Pseudomonadota</taxon>
        <taxon>Alphaproteobacteria</taxon>
        <taxon>Iodidimonadales</taxon>
        <taxon>Iodidimonadaceae</taxon>
        <taxon>Iodidimonas</taxon>
    </lineage>
</organism>
<sequence>MASRSFDRSELIARLADVFRHYGYEGASLSRITAATGLGKGSLYYAFPGGKEEMALAVLRALDEATTVDILHHLGGDHPPLAAFGLMFEAMRRHFDEGRRICLIGAFALEGSHERFPRLISGHFIGWRDCMADCLVRGGLKPAHATRLALDILVAMEGGLVLARGLDDPSVFMEAIAHQEARIAALLAARQRTG</sequence>
<dbReference type="InterPro" id="IPR009057">
    <property type="entry name" value="Homeodomain-like_sf"/>
</dbReference>
<dbReference type="SUPFAM" id="SSF46689">
    <property type="entry name" value="Homeodomain-like"/>
    <property type="match status" value="1"/>
</dbReference>